<proteinExistence type="predicted"/>
<dbReference type="Proteomes" id="UP000232323">
    <property type="component" value="Unassembled WGS sequence"/>
</dbReference>
<sequence>MKVAKITIHMSRELGAFFRIARYIEKISSMSESMRRELDEHEAKLKEFELKRKMRTTVIPTDDLKVRQMLRQLGEPITIFGEKEGDRRDRLRKIAAQQDAEFADAPAVGQIVLQEQVAVINELFYTEGSEELKQARTDIALFSLRRAAERIQGVKKRRADPELASEYSSETRSILEEVGSLAQQSSEMGDDRPVSGCQFSPDGQLLAICGWGGNVTLWNAVGCSKRLSARAHEERCTDVSWHPMANISQSPEAVNLATGCANSTAALLSASGQVLQRLTGHTDRLARTAFHPMGRHLATASYDMTWRLWDVEVGSCLLEQEGHSRAVYTVGFHPDGSLAASAGLDAIGRVWDCRTGRSVLTLEGHVKQILALDFSPNGYHVVTGSDDHTCKVWDLRSKKCLYTIAGHRSLVSSVKFERSAGVYIVSGAFDCLVKVWSGSTFACLKTLAGHEGKVMCVDIAPDGSNMLASVSYDRTIKMWAPEDVPQSL</sequence>
<dbReference type="PANTHER" id="PTHR19846">
    <property type="entry name" value="WD40 REPEAT PROTEIN"/>
    <property type="match status" value="1"/>
</dbReference>
<feature type="repeat" description="WD" evidence="3">
    <location>
        <begin position="320"/>
        <end position="361"/>
    </location>
</feature>
<gene>
    <name evidence="6" type="ORF">CEUSTIGMA_g6892.t1</name>
</gene>
<dbReference type="EMBL" id="BEGY01000042">
    <property type="protein sequence ID" value="GAX79451.1"/>
    <property type="molecule type" value="Genomic_DNA"/>
</dbReference>
<dbReference type="STRING" id="1157962.A0A250X8P1"/>
<dbReference type="InterPro" id="IPR019775">
    <property type="entry name" value="WD40_repeat_CS"/>
</dbReference>
<reference evidence="6 7" key="1">
    <citation type="submission" date="2017-08" db="EMBL/GenBank/DDBJ databases">
        <title>Acidophilic green algal genome provides insights into adaptation to an acidic environment.</title>
        <authorList>
            <person name="Hirooka S."/>
            <person name="Hirose Y."/>
            <person name="Kanesaki Y."/>
            <person name="Higuchi S."/>
            <person name="Fujiwara T."/>
            <person name="Onuma R."/>
            <person name="Era A."/>
            <person name="Ohbayashi R."/>
            <person name="Uzuka A."/>
            <person name="Nozaki H."/>
            <person name="Yoshikawa H."/>
            <person name="Miyagishima S.Y."/>
        </authorList>
    </citation>
    <scope>NUCLEOTIDE SEQUENCE [LARGE SCALE GENOMIC DNA]</scope>
    <source>
        <strain evidence="6 7">NIES-2499</strain>
    </source>
</reference>
<evidence type="ECO:0000256" key="4">
    <source>
        <dbReference type="SAM" id="Coils"/>
    </source>
</evidence>
<keyword evidence="1 3" id="KW-0853">WD repeat</keyword>
<dbReference type="PROSITE" id="PS00678">
    <property type="entry name" value="WD_REPEATS_1"/>
    <property type="match status" value="2"/>
</dbReference>
<feature type="coiled-coil region" evidence="4">
    <location>
        <begin position="24"/>
        <end position="51"/>
    </location>
</feature>
<dbReference type="PRINTS" id="PR00320">
    <property type="entry name" value="GPROTEINBRPT"/>
</dbReference>
<dbReference type="PANTHER" id="PTHR19846:SF0">
    <property type="entry name" value="PRE-MRNA PROCESSING FACTOR 4"/>
    <property type="match status" value="1"/>
</dbReference>
<dbReference type="SMART" id="SM00320">
    <property type="entry name" value="WD40"/>
    <property type="match status" value="7"/>
</dbReference>
<dbReference type="InterPro" id="IPR001680">
    <property type="entry name" value="WD40_rpt"/>
</dbReference>
<keyword evidence="7" id="KW-1185">Reference proteome</keyword>
<dbReference type="InterPro" id="IPR036322">
    <property type="entry name" value="WD40_repeat_dom_sf"/>
</dbReference>
<dbReference type="Gene3D" id="4.10.280.110">
    <property type="entry name" value="Pre-mRNA processing factor 4 domain"/>
    <property type="match status" value="1"/>
</dbReference>
<dbReference type="Pfam" id="PF08799">
    <property type="entry name" value="PRP4"/>
    <property type="match status" value="1"/>
</dbReference>
<dbReference type="InterPro" id="IPR020472">
    <property type="entry name" value="WD40_PAC1"/>
</dbReference>
<organism evidence="6 7">
    <name type="scientific">Chlamydomonas eustigma</name>
    <dbReference type="NCBI Taxonomy" id="1157962"/>
    <lineage>
        <taxon>Eukaryota</taxon>
        <taxon>Viridiplantae</taxon>
        <taxon>Chlorophyta</taxon>
        <taxon>core chlorophytes</taxon>
        <taxon>Chlorophyceae</taxon>
        <taxon>CS clade</taxon>
        <taxon>Chlamydomonadales</taxon>
        <taxon>Chlamydomonadaceae</taxon>
        <taxon>Chlamydomonas</taxon>
    </lineage>
</organism>
<dbReference type="InterPro" id="IPR015943">
    <property type="entry name" value="WD40/YVTN_repeat-like_dom_sf"/>
</dbReference>
<dbReference type="Pfam" id="PF00400">
    <property type="entry name" value="WD40"/>
    <property type="match status" value="6"/>
</dbReference>
<dbReference type="OrthoDB" id="540662at2759"/>
<dbReference type="InterPro" id="IPR014906">
    <property type="entry name" value="PRP4-like"/>
</dbReference>
<dbReference type="SUPFAM" id="SSF50978">
    <property type="entry name" value="WD40 repeat-like"/>
    <property type="match status" value="1"/>
</dbReference>
<dbReference type="PROSITE" id="PS50294">
    <property type="entry name" value="WD_REPEATS_REGION"/>
    <property type="match status" value="5"/>
</dbReference>
<evidence type="ECO:0000256" key="3">
    <source>
        <dbReference type="PROSITE-ProRule" id="PRU00221"/>
    </source>
</evidence>
<feature type="domain" description="Pre-mRNA processing factor 4 (PRP4)-like" evidence="5">
    <location>
        <begin position="61"/>
        <end position="112"/>
    </location>
</feature>
<name>A0A250X8P1_9CHLO</name>
<dbReference type="Gene3D" id="2.130.10.10">
    <property type="entry name" value="YVTN repeat-like/Quinoprotein amine dehydrogenase"/>
    <property type="match status" value="3"/>
</dbReference>
<keyword evidence="4" id="KW-0175">Coiled coil</keyword>
<dbReference type="PROSITE" id="PS50082">
    <property type="entry name" value="WD_REPEATS_2"/>
    <property type="match status" value="5"/>
</dbReference>
<dbReference type="GO" id="GO:0030621">
    <property type="term" value="F:U4 snRNA binding"/>
    <property type="evidence" value="ECO:0007669"/>
    <property type="project" value="TreeGrafter"/>
</dbReference>
<feature type="repeat" description="WD" evidence="3">
    <location>
        <begin position="447"/>
        <end position="479"/>
    </location>
</feature>
<dbReference type="SUPFAM" id="SSF158230">
    <property type="entry name" value="PRP4-like"/>
    <property type="match status" value="1"/>
</dbReference>
<dbReference type="GO" id="GO:0017070">
    <property type="term" value="F:U6 snRNA binding"/>
    <property type="evidence" value="ECO:0007669"/>
    <property type="project" value="TreeGrafter"/>
</dbReference>
<evidence type="ECO:0000259" key="5">
    <source>
        <dbReference type="SMART" id="SM00500"/>
    </source>
</evidence>
<keyword evidence="2" id="KW-0677">Repeat</keyword>
<feature type="repeat" description="WD" evidence="3">
    <location>
        <begin position="404"/>
        <end position="446"/>
    </location>
</feature>
<dbReference type="CDD" id="cd00200">
    <property type="entry name" value="WD40"/>
    <property type="match status" value="1"/>
</dbReference>
<dbReference type="InterPro" id="IPR036285">
    <property type="entry name" value="PRP4-like_sf"/>
</dbReference>
<dbReference type="AlphaFoldDB" id="A0A250X8P1"/>
<dbReference type="GO" id="GO:0000398">
    <property type="term" value="P:mRNA splicing, via spliceosome"/>
    <property type="evidence" value="ECO:0007669"/>
    <property type="project" value="TreeGrafter"/>
</dbReference>
<evidence type="ECO:0000313" key="6">
    <source>
        <dbReference type="EMBL" id="GAX79451.1"/>
    </source>
</evidence>
<accession>A0A250X8P1</accession>
<dbReference type="GO" id="GO:0046540">
    <property type="term" value="C:U4/U6 x U5 tri-snRNP complex"/>
    <property type="evidence" value="ECO:0007669"/>
    <property type="project" value="TreeGrafter"/>
</dbReference>
<dbReference type="FunFam" id="2.130.10.10:FF:000411">
    <property type="entry name" value="U4/U6 small nuclear ribonucleoprotein Prp4"/>
    <property type="match status" value="1"/>
</dbReference>
<feature type="repeat" description="WD" evidence="3">
    <location>
        <begin position="362"/>
        <end position="403"/>
    </location>
</feature>
<comment type="caution">
    <text evidence="6">The sequence shown here is derived from an EMBL/GenBank/DDBJ whole genome shotgun (WGS) entry which is preliminary data.</text>
</comment>
<feature type="repeat" description="WD" evidence="3">
    <location>
        <begin position="278"/>
        <end position="319"/>
    </location>
</feature>
<evidence type="ECO:0000313" key="7">
    <source>
        <dbReference type="Proteomes" id="UP000232323"/>
    </source>
</evidence>
<protein>
    <recommendedName>
        <fullName evidence="5">Pre-mRNA processing factor 4 (PRP4)-like domain-containing protein</fullName>
    </recommendedName>
</protein>
<dbReference type="SMART" id="SM00500">
    <property type="entry name" value="SFM"/>
    <property type="match status" value="1"/>
</dbReference>
<evidence type="ECO:0000256" key="2">
    <source>
        <dbReference type="ARBA" id="ARBA00022737"/>
    </source>
</evidence>
<evidence type="ECO:0000256" key="1">
    <source>
        <dbReference type="ARBA" id="ARBA00022574"/>
    </source>
</evidence>